<accession>A0A7S8HFD9</accession>
<dbReference type="KEGG" id="mcui:G8O30_06955"/>
<proteinExistence type="predicted"/>
<reference evidence="5 6" key="1">
    <citation type="submission" date="2019-07" db="EMBL/GenBank/DDBJ databases">
        <title>Genome sequence of 2 isolates from Red Sea Mangroves.</title>
        <authorList>
            <person name="Sefrji F."/>
            <person name="Michoud G."/>
            <person name="Merlino G."/>
            <person name="Daffonchio D."/>
        </authorList>
    </citation>
    <scope>NUCLEOTIDE SEQUENCE [LARGE SCALE GENOMIC DNA]</scope>
    <source>
        <strain evidence="5 6">R1DC41</strain>
    </source>
</reference>
<dbReference type="AlphaFoldDB" id="A0A7S8HFD9"/>
<name>A0A7S8HFD9_9BACI</name>
<gene>
    <name evidence="5" type="primary">ypeB</name>
    <name evidence="5" type="ORF">G8O30_06955</name>
</gene>
<feature type="domain" description="Sporulation protein YpeB N-terminal" evidence="4">
    <location>
        <begin position="27"/>
        <end position="162"/>
    </location>
</feature>
<feature type="domain" description="Sporulation protein YpeB PepSY1 and PepSY2" evidence="3">
    <location>
        <begin position="180"/>
        <end position="373"/>
    </location>
</feature>
<evidence type="ECO:0000259" key="4">
    <source>
        <dbReference type="Pfam" id="PF20769"/>
    </source>
</evidence>
<dbReference type="Proteomes" id="UP000593626">
    <property type="component" value="Chromosome"/>
</dbReference>
<dbReference type="Pfam" id="PF03413">
    <property type="entry name" value="PepSY"/>
    <property type="match status" value="1"/>
</dbReference>
<sequence>MIRTILIVVLALGAAGTGLWGYQEHREKNAVLLNAENNYQRAFHELTYQVDMIHDKIGGTLAMNSNKSLSPALADVWRLTSEAQSDVGQLPITLLPFNKTEEFLNGIGDFTYKVAVRDLSDEPLNNEEYAQLENLYKQSAEIQNELRKVQHLVLENNLRWMDVEMALAANDETADNTIIDGFKTVEKTAEGYDEAAKGDPSAIALSNDQNNGYQNLSGEAITKEEAVKIAKSYISKDKVKEVKVTQNGEGSEVGFYSVSIVHGRNAEANMDITKKGGYPIYLLDTREISDTKLSLNQASEKAKEFMKEHGFKELEMFESTQYDNMALFNYVSVRDGVRVYPDMVKVKVALDNGDIVGFTADEYLQNHKEREIPEPALTLEEARSYIHSNVKIMDERLAIIQNELGEDVLCYEFMGQMNDDTYRIYINAETGQEESVEKLQNAEPIYDDLV</sequence>
<dbReference type="RefSeq" id="WP_239674252.1">
    <property type="nucleotide sequence ID" value="NZ_CP049742.1"/>
</dbReference>
<evidence type="ECO:0000259" key="3">
    <source>
        <dbReference type="Pfam" id="PF14620"/>
    </source>
</evidence>
<dbReference type="NCBIfam" id="TIGR02889">
    <property type="entry name" value="spore_YpeB"/>
    <property type="match status" value="1"/>
</dbReference>
<dbReference type="Pfam" id="PF20769">
    <property type="entry name" value="YPEB_N"/>
    <property type="match status" value="1"/>
</dbReference>
<dbReference type="GO" id="GO:0009847">
    <property type="term" value="P:spore germination"/>
    <property type="evidence" value="ECO:0007669"/>
    <property type="project" value="InterPro"/>
</dbReference>
<dbReference type="InterPro" id="IPR048402">
    <property type="entry name" value="YpeB_N"/>
</dbReference>
<evidence type="ECO:0000259" key="2">
    <source>
        <dbReference type="Pfam" id="PF03413"/>
    </source>
</evidence>
<dbReference type="Pfam" id="PF14620">
    <property type="entry name" value="YPEB_PepSY1-2"/>
    <property type="match status" value="1"/>
</dbReference>
<feature type="coiled-coil region" evidence="1">
    <location>
        <begin position="125"/>
        <end position="152"/>
    </location>
</feature>
<keyword evidence="6" id="KW-1185">Reference proteome</keyword>
<evidence type="ECO:0000256" key="1">
    <source>
        <dbReference type="SAM" id="Coils"/>
    </source>
</evidence>
<dbReference type="InterPro" id="IPR014239">
    <property type="entry name" value="YpeB_PepSY1-2"/>
</dbReference>
<evidence type="ECO:0000313" key="6">
    <source>
        <dbReference type="Proteomes" id="UP000593626"/>
    </source>
</evidence>
<dbReference type="InterPro" id="IPR025711">
    <property type="entry name" value="PepSY"/>
</dbReference>
<keyword evidence="1" id="KW-0175">Coiled coil</keyword>
<protein>
    <submittedName>
        <fullName evidence="5">Germination protein YpeB</fullName>
    </submittedName>
</protein>
<feature type="domain" description="PepSY" evidence="2">
    <location>
        <begin position="377"/>
        <end position="437"/>
    </location>
</feature>
<evidence type="ECO:0000313" key="5">
    <source>
        <dbReference type="EMBL" id="QPC46718.1"/>
    </source>
</evidence>
<organism evidence="5 6">
    <name type="scientific">Mangrovibacillus cuniculi</name>
    <dbReference type="NCBI Taxonomy" id="2593652"/>
    <lineage>
        <taxon>Bacteria</taxon>
        <taxon>Bacillati</taxon>
        <taxon>Bacillota</taxon>
        <taxon>Bacilli</taxon>
        <taxon>Bacillales</taxon>
        <taxon>Bacillaceae</taxon>
        <taxon>Mangrovibacillus</taxon>
    </lineage>
</organism>
<dbReference type="EMBL" id="CP049742">
    <property type="protein sequence ID" value="QPC46718.1"/>
    <property type="molecule type" value="Genomic_DNA"/>
</dbReference>